<comment type="similarity">
    <text evidence="1">Belongs to the peptidase S10 family.</text>
</comment>
<evidence type="ECO:0000256" key="1">
    <source>
        <dbReference type="ARBA" id="ARBA00009431"/>
    </source>
</evidence>
<dbReference type="Gene3D" id="3.40.50.1820">
    <property type="entry name" value="alpha/beta hydrolase"/>
    <property type="match status" value="4"/>
</dbReference>
<accession>A0A1I7XV30</accession>
<dbReference type="SUPFAM" id="SSF53474">
    <property type="entry name" value="alpha/beta-Hydrolases"/>
    <property type="match status" value="2"/>
</dbReference>
<dbReference type="AlphaFoldDB" id="A0A1I7XV30"/>
<sequence>MDNKLLEAQNSPDSAPLILWLNGGPGCSSLDSIFAEHGPFHVTRDGKNLIENVNAWNRVANILYLESPRDIGFSYRDSNHGDDHEYNDEKVSAKNVSNLLQTAADNANALKNFFERFTEYRGRDFYITGLLRFPLYVKLYYCFFLKRYFFRIIHCLEEFEALGKCCFNVHGYPLTRCDFSQFIVINATGKIDPDPTLSDDFKDCGQMVVDYASKAVWNTTNDPYNTYQDCYNFTPAATSGFQSLLNNESTDSMQGFRCYMFEATQNYLNRKDVQEALHIPTSVGKWDDCKLVLLKFNVVSDRFSWSYTRQGGYNSQLSGYVKSWNYKNRIDLDLLTVKGAGHFVTTDRPGPSLQMIYNFINTRNYNNIVQYSLQPNPIKKEYAAKPRSIWTRKQADQVWALPGLTYNINFKQYSGYLNGVAGNYLHYWLVESQTNPTTDPLVLWLNGGPGCSSLMGLLSELGPFHPNPDGETLFENIYAWNKGANILFLESPRNVGFSVQNTSINNDTKYNDEKTTTDSFLALKDFFTVYPEYVGRSFYVTG</sequence>
<dbReference type="PRINTS" id="PR00724">
    <property type="entry name" value="CRBOXYPTASEC"/>
</dbReference>
<dbReference type="Proteomes" id="UP000095283">
    <property type="component" value="Unplaced"/>
</dbReference>
<dbReference type="InterPro" id="IPR001563">
    <property type="entry name" value="Peptidase_S10"/>
</dbReference>
<keyword evidence="2" id="KW-1185">Reference proteome</keyword>
<organism evidence="2 3">
    <name type="scientific">Heterorhabditis bacteriophora</name>
    <name type="common">Entomopathogenic nematode worm</name>
    <dbReference type="NCBI Taxonomy" id="37862"/>
    <lineage>
        <taxon>Eukaryota</taxon>
        <taxon>Metazoa</taxon>
        <taxon>Ecdysozoa</taxon>
        <taxon>Nematoda</taxon>
        <taxon>Chromadorea</taxon>
        <taxon>Rhabditida</taxon>
        <taxon>Rhabditina</taxon>
        <taxon>Rhabditomorpha</taxon>
        <taxon>Strongyloidea</taxon>
        <taxon>Heterorhabditidae</taxon>
        <taxon>Heterorhabditis</taxon>
    </lineage>
</organism>
<dbReference type="GO" id="GO:0004185">
    <property type="term" value="F:serine-type carboxypeptidase activity"/>
    <property type="evidence" value="ECO:0007669"/>
    <property type="project" value="InterPro"/>
</dbReference>
<proteinExistence type="inferred from homology"/>
<dbReference type="PANTHER" id="PTHR11802">
    <property type="entry name" value="SERINE PROTEASE FAMILY S10 SERINE CARBOXYPEPTIDASE"/>
    <property type="match status" value="1"/>
</dbReference>
<dbReference type="WBParaSite" id="Hba_21343">
    <property type="protein sequence ID" value="Hba_21343"/>
    <property type="gene ID" value="Hba_21343"/>
</dbReference>
<dbReference type="PANTHER" id="PTHR11802:SF480">
    <property type="entry name" value="CARBOXYPEPTIDASE"/>
    <property type="match status" value="1"/>
</dbReference>
<dbReference type="InterPro" id="IPR029058">
    <property type="entry name" value="AB_hydrolase_fold"/>
</dbReference>
<protein>
    <submittedName>
        <fullName evidence="3">Serine carboxypeptidase</fullName>
    </submittedName>
</protein>
<reference evidence="3" key="1">
    <citation type="submission" date="2016-11" db="UniProtKB">
        <authorList>
            <consortium name="WormBaseParasite"/>
        </authorList>
    </citation>
    <scope>IDENTIFICATION</scope>
</reference>
<dbReference type="Pfam" id="PF00450">
    <property type="entry name" value="Peptidase_S10"/>
    <property type="match status" value="4"/>
</dbReference>
<evidence type="ECO:0000313" key="2">
    <source>
        <dbReference type="Proteomes" id="UP000095283"/>
    </source>
</evidence>
<dbReference type="FunFam" id="3.40.50.1820:FF:000540">
    <property type="entry name" value="Carboxypeptidase"/>
    <property type="match status" value="1"/>
</dbReference>
<evidence type="ECO:0000313" key="3">
    <source>
        <dbReference type="WBParaSite" id="Hba_21343"/>
    </source>
</evidence>
<name>A0A1I7XV30_HETBA</name>
<dbReference type="GO" id="GO:0006508">
    <property type="term" value="P:proteolysis"/>
    <property type="evidence" value="ECO:0007669"/>
    <property type="project" value="InterPro"/>
</dbReference>